<dbReference type="AlphaFoldDB" id="A0A2V3IRB5"/>
<comment type="caution">
    <text evidence="2">The sequence shown here is derived from an EMBL/GenBank/DDBJ whole genome shotgun (WGS) entry which is preliminary data.</text>
</comment>
<organism evidence="2 3">
    <name type="scientific">Gracilariopsis chorda</name>
    <dbReference type="NCBI Taxonomy" id="448386"/>
    <lineage>
        <taxon>Eukaryota</taxon>
        <taxon>Rhodophyta</taxon>
        <taxon>Florideophyceae</taxon>
        <taxon>Rhodymeniophycidae</taxon>
        <taxon>Gracilariales</taxon>
        <taxon>Gracilariaceae</taxon>
        <taxon>Gracilariopsis</taxon>
    </lineage>
</organism>
<evidence type="ECO:0000313" key="2">
    <source>
        <dbReference type="EMBL" id="PXF44267.1"/>
    </source>
</evidence>
<name>A0A2V3IRB5_9FLOR</name>
<proteinExistence type="predicted"/>
<feature type="region of interest" description="Disordered" evidence="1">
    <location>
        <begin position="101"/>
        <end position="120"/>
    </location>
</feature>
<protein>
    <submittedName>
        <fullName evidence="2">Uncharacterized protein</fullName>
    </submittedName>
</protein>
<reference evidence="2 3" key="1">
    <citation type="journal article" date="2018" name="Mol. Biol. Evol.">
        <title>Analysis of the draft genome of the red seaweed Gracilariopsis chorda provides insights into genome size evolution in Rhodophyta.</title>
        <authorList>
            <person name="Lee J."/>
            <person name="Yang E.C."/>
            <person name="Graf L."/>
            <person name="Yang J.H."/>
            <person name="Qiu H."/>
            <person name="Zel Zion U."/>
            <person name="Chan C.X."/>
            <person name="Stephens T.G."/>
            <person name="Weber A.P.M."/>
            <person name="Boo G.H."/>
            <person name="Boo S.M."/>
            <person name="Kim K.M."/>
            <person name="Shin Y."/>
            <person name="Jung M."/>
            <person name="Lee S.J."/>
            <person name="Yim H.S."/>
            <person name="Lee J.H."/>
            <person name="Bhattacharya D."/>
            <person name="Yoon H.S."/>
        </authorList>
    </citation>
    <scope>NUCLEOTIDE SEQUENCE [LARGE SCALE GENOMIC DNA]</scope>
    <source>
        <strain evidence="2 3">SKKU-2015</strain>
        <tissue evidence="2">Whole body</tissue>
    </source>
</reference>
<feature type="compositionally biased region" description="Polar residues" evidence="1">
    <location>
        <begin position="104"/>
        <end position="113"/>
    </location>
</feature>
<evidence type="ECO:0000313" key="3">
    <source>
        <dbReference type="Proteomes" id="UP000247409"/>
    </source>
</evidence>
<sequence length="231" mass="25956">MDISLDKVIEQWHTQKKRRMNTSQELLTVALPSGCGEEAITEEESKEIGSVLYEGFEIYAGDADEVLSSICFEEAEDLDWFEQDLVEHICSQNSALSSAMHEVPTNQDLSKPSESGLPGNEIDDVFRGESKRKDTIDGTPTHQQQLSLHRSVLRTATLIANDYKEQMRIIGKDDRPGLDVRDIATETQKATLQICSSSPWSSNPISYNLYVLLEKHGDIFLSAKACKDRFK</sequence>
<evidence type="ECO:0000256" key="1">
    <source>
        <dbReference type="SAM" id="MobiDB-lite"/>
    </source>
</evidence>
<dbReference type="Proteomes" id="UP000247409">
    <property type="component" value="Unassembled WGS sequence"/>
</dbReference>
<dbReference type="EMBL" id="NBIV01000096">
    <property type="protein sequence ID" value="PXF44267.1"/>
    <property type="molecule type" value="Genomic_DNA"/>
</dbReference>
<keyword evidence="3" id="KW-1185">Reference proteome</keyword>
<gene>
    <name evidence="2" type="ORF">BWQ96_05971</name>
</gene>
<accession>A0A2V3IRB5</accession>